<comment type="caution">
    <text evidence="3">The sequence shown here is derived from an EMBL/GenBank/DDBJ whole genome shotgun (WGS) entry which is preliminary data.</text>
</comment>
<protein>
    <submittedName>
        <fullName evidence="3">Polyisoprenoid-binding protein</fullName>
    </submittedName>
</protein>
<dbReference type="SMART" id="SM00867">
    <property type="entry name" value="YceI"/>
    <property type="match status" value="1"/>
</dbReference>
<gene>
    <name evidence="3" type="ORF">GCM10011400_15450</name>
</gene>
<keyword evidence="1" id="KW-0732">Signal</keyword>
<dbReference type="InterPro" id="IPR007372">
    <property type="entry name" value="Lipid/polyisoprenoid-bd_YceI"/>
</dbReference>
<dbReference type="PANTHER" id="PTHR34406:SF2">
    <property type="entry name" value="PERIPLASMIC PROTEIN"/>
    <property type="match status" value="1"/>
</dbReference>
<evidence type="ECO:0000313" key="4">
    <source>
        <dbReference type="Proteomes" id="UP000602004"/>
    </source>
</evidence>
<proteinExistence type="predicted"/>
<feature type="signal peptide" evidence="1">
    <location>
        <begin position="1"/>
        <end position="24"/>
    </location>
</feature>
<name>A0ABQ1LUA5_9BURK</name>
<feature type="domain" description="Lipid/polyisoprenoid-binding YceI-like" evidence="2">
    <location>
        <begin position="28"/>
        <end position="193"/>
    </location>
</feature>
<sequence length="195" mass="21297">MMRKQLLAAAIAALAAGASFSAVSAGTTYQLDPTHTYPSFEADHFGGISIWRGKFKKSSGTVTIDRETRTGTLDATIDMTSVDTGNDAMNTELKGPKFFDVNQFPIAVYKGTSMKFNGDVPVEVIGELNLHGVTKPLNLKVESFRCFQNPLLKREVCGTESTATFDRSDFGVDLGKTYGFRMQTVLHIQAEGIRQ</sequence>
<dbReference type="PANTHER" id="PTHR34406">
    <property type="entry name" value="PROTEIN YCEI"/>
    <property type="match status" value="1"/>
</dbReference>
<evidence type="ECO:0000259" key="2">
    <source>
        <dbReference type="SMART" id="SM00867"/>
    </source>
</evidence>
<feature type="chain" id="PRO_5046458175" evidence="1">
    <location>
        <begin position="25"/>
        <end position="195"/>
    </location>
</feature>
<keyword evidence="4" id="KW-1185">Reference proteome</keyword>
<dbReference type="EMBL" id="BMHL01000002">
    <property type="protein sequence ID" value="GGC29765.1"/>
    <property type="molecule type" value="Genomic_DNA"/>
</dbReference>
<dbReference type="Gene3D" id="2.40.128.110">
    <property type="entry name" value="Lipid/polyisoprenoid-binding, YceI-like"/>
    <property type="match status" value="1"/>
</dbReference>
<dbReference type="Proteomes" id="UP000602004">
    <property type="component" value="Unassembled WGS sequence"/>
</dbReference>
<evidence type="ECO:0000256" key="1">
    <source>
        <dbReference type="SAM" id="SignalP"/>
    </source>
</evidence>
<dbReference type="Pfam" id="PF04264">
    <property type="entry name" value="YceI"/>
    <property type="match status" value="1"/>
</dbReference>
<dbReference type="InterPro" id="IPR036761">
    <property type="entry name" value="TTHA0802/YceI-like_sf"/>
</dbReference>
<dbReference type="SUPFAM" id="SSF101874">
    <property type="entry name" value="YceI-like"/>
    <property type="match status" value="1"/>
</dbReference>
<evidence type="ECO:0000313" key="3">
    <source>
        <dbReference type="EMBL" id="GGC29765.1"/>
    </source>
</evidence>
<accession>A0ABQ1LUA5</accession>
<reference evidence="4" key="1">
    <citation type="journal article" date="2019" name="Int. J. Syst. Evol. Microbiol.">
        <title>The Global Catalogue of Microorganisms (GCM) 10K type strain sequencing project: providing services to taxonomists for standard genome sequencing and annotation.</title>
        <authorList>
            <consortium name="The Broad Institute Genomics Platform"/>
            <consortium name="The Broad Institute Genome Sequencing Center for Infectious Disease"/>
            <person name="Wu L."/>
            <person name="Ma J."/>
        </authorList>
    </citation>
    <scope>NUCLEOTIDE SEQUENCE [LARGE SCALE GENOMIC DNA]</scope>
    <source>
        <strain evidence="4">CGMCC 1.15103</strain>
    </source>
</reference>
<organism evidence="3 4">
    <name type="scientific">Paraburkholderia caffeinilytica</name>
    <dbReference type="NCBI Taxonomy" id="1761016"/>
    <lineage>
        <taxon>Bacteria</taxon>
        <taxon>Pseudomonadati</taxon>
        <taxon>Pseudomonadota</taxon>
        <taxon>Betaproteobacteria</taxon>
        <taxon>Burkholderiales</taxon>
        <taxon>Burkholderiaceae</taxon>
        <taxon>Paraburkholderia</taxon>
    </lineage>
</organism>